<dbReference type="Proteomes" id="UP000279259">
    <property type="component" value="Unassembled WGS sequence"/>
</dbReference>
<name>A0A427YJZ3_9TREE</name>
<organism evidence="2 3">
    <name type="scientific">Saitozyma podzolica</name>
    <dbReference type="NCBI Taxonomy" id="1890683"/>
    <lineage>
        <taxon>Eukaryota</taxon>
        <taxon>Fungi</taxon>
        <taxon>Dikarya</taxon>
        <taxon>Basidiomycota</taxon>
        <taxon>Agaricomycotina</taxon>
        <taxon>Tremellomycetes</taxon>
        <taxon>Tremellales</taxon>
        <taxon>Trimorphomycetaceae</taxon>
        <taxon>Saitozyma</taxon>
    </lineage>
</organism>
<evidence type="ECO:0000256" key="1">
    <source>
        <dbReference type="SAM" id="MobiDB-lite"/>
    </source>
</evidence>
<dbReference type="EMBL" id="RSCD01000008">
    <property type="protein sequence ID" value="RSH91418.1"/>
    <property type="molecule type" value="Genomic_DNA"/>
</dbReference>
<feature type="region of interest" description="Disordered" evidence="1">
    <location>
        <begin position="86"/>
        <end position="110"/>
    </location>
</feature>
<evidence type="ECO:0000313" key="3">
    <source>
        <dbReference type="Proteomes" id="UP000279259"/>
    </source>
</evidence>
<sequence>MDATSTTHPPAHSEAVSPTMEDSRVGPACSPPVLDSRGDSSVQSRSDQVGRVGGAETEKDGMYPGNEPIRWVKCSWEEMRMWERGEEVRDGRCKKKKKMETAARPEEGRWSVASEEERMWLGELDAIAHSPGQ</sequence>
<evidence type="ECO:0000313" key="2">
    <source>
        <dbReference type="EMBL" id="RSH91418.1"/>
    </source>
</evidence>
<feature type="region of interest" description="Disordered" evidence="1">
    <location>
        <begin position="1"/>
        <end position="67"/>
    </location>
</feature>
<accession>A0A427YJZ3</accession>
<keyword evidence="3" id="KW-1185">Reference proteome</keyword>
<reference evidence="2 3" key="1">
    <citation type="submission" date="2018-11" db="EMBL/GenBank/DDBJ databases">
        <title>Genome sequence of Saitozyma podzolica DSM 27192.</title>
        <authorList>
            <person name="Aliyu H."/>
            <person name="Gorte O."/>
            <person name="Ochsenreither K."/>
        </authorList>
    </citation>
    <scope>NUCLEOTIDE SEQUENCE [LARGE SCALE GENOMIC DNA]</scope>
    <source>
        <strain evidence="2 3">DSM 27192</strain>
    </source>
</reference>
<comment type="caution">
    <text evidence="2">The sequence shown here is derived from an EMBL/GenBank/DDBJ whole genome shotgun (WGS) entry which is preliminary data.</text>
</comment>
<gene>
    <name evidence="2" type="ORF">EHS25_009717</name>
</gene>
<dbReference type="AlphaFoldDB" id="A0A427YJZ3"/>
<dbReference type="OrthoDB" id="2575565at2759"/>
<protein>
    <submittedName>
        <fullName evidence="2">Uncharacterized protein</fullName>
    </submittedName>
</protein>
<feature type="compositionally biased region" description="Basic and acidic residues" evidence="1">
    <location>
        <begin position="99"/>
        <end position="110"/>
    </location>
</feature>
<proteinExistence type="predicted"/>